<proteinExistence type="predicted"/>
<dbReference type="OrthoDB" id="1701474at2"/>
<gene>
    <name evidence="3" type="ORF">SAMN02745245_00704</name>
</gene>
<dbReference type="RefSeq" id="WP_073183819.1">
    <property type="nucleotide sequence ID" value="NZ_FQXI01000003.1"/>
</dbReference>
<dbReference type="STRING" id="1120995.SAMN02745245_00704"/>
<dbReference type="Proteomes" id="UP000184032">
    <property type="component" value="Unassembled WGS sequence"/>
</dbReference>
<dbReference type="EMBL" id="FQXI01000003">
    <property type="protein sequence ID" value="SHH16413.1"/>
    <property type="molecule type" value="Genomic_DNA"/>
</dbReference>
<accession>A0A1M5QS51</accession>
<evidence type="ECO:0000256" key="1">
    <source>
        <dbReference type="SAM" id="MobiDB-lite"/>
    </source>
</evidence>
<name>A0A1M5QS51_9FIRM</name>
<keyword evidence="2" id="KW-1133">Transmembrane helix</keyword>
<reference evidence="3 4" key="1">
    <citation type="submission" date="2016-11" db="EMBL/GenBank/DDBJ databases">
        <authorList>
            <person name="Jaros S."/>
            <person name="Januszkiewicz K."/>
            <person name="Wedrychowicz H."/>
        </authorList>
    </citation>
    <scope>NUCLEOTIDE SEQUENCE [LARGE SCALE GENOMIC DNA]</scope>
    <source>
        <strain evidence="3 4">DSM 21120</strain>
    </source>
</reference>
<organism evidence="3 4">
    <name type="scientific">Anaerosphaera aminiphila DSM 21120</name>
    <dbReference type="NCBI Taxonomy" id="1120995"/>
    <lineage>
        <taxon>Bacteria</taxon>
        <taxon>Bacillati</taxon>
        <taxon>Bacillota</taxon>
        <taxon>Tissierellia</taxon>
        <taxon>Tissierellales</taxon>
        <taxon>Peptoniphilaceae</taxon>
        <taxon>Anaerosphaera</taxon>
    </lineage>
</organism>
<dbReference type="AlphaFoldDB" id="A0A1M5QS51"/>
<protein>
    <submittedName>
        <fullName evidence="3">Uncharacterized protein</fullName>
    </submittedName>
</protein>
<feature type="transmembrane region" description="Helical" evidence="2">
    <location>
        <begin position="85"/>
        <end position="103"/>
    </location>
</feature>
<sequence>MKTNFKEKLQNTTEKWIREQKIKSKKKSENQERISKELEHENRNLDKRGKIKKVFIWTIIVLAYDGFRMYLRYRTGRNLVEISDLVFSVIVIAIYAYFIFNYAKIKDNKNK</sequence>
<evidence type="ECO:0000256" key="2">
    <source>
        <dbReference type="SAM" id="Phobius"/>
    </source>
</evidence>
<keyword evidence="2" id="KW-0812">Transmembrane</keyword>
<evidence type="ECO:0000313" key="4">
    <source>
        <dbReference type="Proteomes" id="UP000184032"/>
    </source>
</evidence>
<keyword evidence="2" id="KW-0472">Membrane</keyword>
<feature type="transmembrane region" description="Helical" evidence="2">
    <location>
        <begin position="54"/>
        <end position="73"/>
    </location>
</feature>
<evidence type="ECO:0000313" key="3">
    <source>
        <dbReference type="EMBL" id="SHH16413.1"/>
    </source>
</evidence>
<keyword evidence="4" id="KW-1185">Reference proteome</keyword>
<feature type="region of interest" description="Disordered" evidence="1">
    <location>
        <begin position="20"/>
        <end position="39"/>
    </location>
</feature>